<dbReference type="Pfam" id="PF21818">
    <property type="entry name" value="DUF6884"/>
    <property type="match status" value="1"/>
</dbReference>
<feature type="compositionally biased region" description="Low complexity" evidence="1">
    <location>
        <begin position="273"/>
        <end position="285"/>
    </location>
</feature>
<evidence type="ECO:0000313" key="3">
    <source>
        <dbReference type="EMBL" id="AUX09316.1"/>
    </source>
</evidence>
<organism evidence="3 4">
    <name type="scientific">Halalkaliarchaeum desulfuricum</name>
    <dbReference type="NCBI Taxonomy" id="2055893"/>
    <lineage>
        <taxon>Archaea</taxon>
        <taxon>Methanobacteriati</taxon>
        <taxon>Methanobacteriota</taxon>
        <taxon>Stenosarchaea group</taxon>
        <taxon>Halobacteria</taxon>
        <taxon>Halobacteriales</taxon>
        <taxon>Haloferacaceae</taxon>
        <taxon>Halalkaliarchaeum</taxon>
    </lineage>
</organism>
<keyword evidence="4" id="KW-1185">Reference proteome</keyword>
<feature type="compositionally biased region" description="Basic and acidic residues" evidence="1">
    <location>
        <begin position="14"/>
        <end position="23"/>
    </location>
</feature>
<dbReference type="EMBL" id="CP025066">
    <property type="protein sequence ID" value="AUX09316.1"/>
    <property type="molecule type" value="Genomic_DNA"/>
</dbReference>
<dbReference type="OrthoDB" id="206471at2157"/>
<feature type="region of interest" description="Disordered" evidence="1">
    <location>
        <begin position="1"/>
        <end position="23"/>
    </location>
</feature>
<reference evidence="4" key="1">
    <citation type="submission" date="2017-11" db="EMBL/GenBank/DDBJ databases">
        <title>Phenotypic and genomic properties of facultatively anaerobic sulfur-reducing natronoarchaea from hypersaline soda lakes.</title>
        <authorList>
            <person name="Sorokin D.Y."/>
            <person name="Kublanov I.V."/>
            <person name="Roman P."/>
            <person name="Sinninghe Damste J.S."/>
            <person name="Golyshin P.N."/>
            <person name="Rojo D."/>
            <person name="Ciordia S."/>
            <person name="Mena M.D.C."/>
            <person name="Ferrer M."/>
            <person name="Messina E."/>
            <person name="Smedile F."/>
            <person name="La Spada G."/>
            <person name="La Cono V."/>
            <person name="Yakimov M.M."/>
        </authorList>
    </citation>
    <scope>NUCLEOTIDE SEQUENCE [LARGE SCALE GENOMIC DNA]</scope>
    <source>
        <strain evidence="4">AArc-Sl</strain>
    </source>
</reference>
<proteinExistence type="predicted"/>
<evidence type="ECO:0000313" key="4">
    <source>
        <dbReference type="Proteomes" id="UP000263012"/>
    </source>
</evidence>
<accession>A0A343TJP4</accession>
<feature type="region of interest" description="Disordered" evidence="1">
    <location>
        <begin position="137"/>
        <end position="157"/>
    </location>
</feature>
<feature type="region of interest" description="Disordered" evidence="1">
    <location>
        <begin position="266"/>
        <end position="300"/>
    </location>
</feature>
<dbReference type="Proteomes" id="UP000263012">
    <property type="component" value="Chromosome"/>
</dbReference>
<sequence>MTDVQVAAGPDVAPRLDFESDRKETDRAEIHLDGALVLVGCGKQKRDPGDPTDLHVASVGPDEPMTSLPNADTGPAWPARELYTSTYFGVRREFADLVTAWTRNYDADGWAVLSAKHGVVPHDRDLKYYDKRIDDLGDDPTDPDHRVTNPYGRRRPDGEKIVTEMDQWAATVAASLCKWVARFRPRKARPWENDANQLLVLAGQDYIEPLRERGVFEYGICRMAGDPNEGYTFPLEPRFLFEEIPAGGIGEQMGWMSDAIGRLEPVVNDRPGTEQTELVSSSSTSTREERPGAGRSGGGR</sequence>
<name>A0A343TJP4_9EURY</name>
<gene>
    <name evidence="3" type="ORF">AArcSl_1687</name>
</gene>
<feature type="region of interest" description="Disordered" evidence="1">
    <location>
        <begin position="43"/>
        <end position="73"/>
    </location>
</feature>
<dbReference type="GeneID" id="37878043"/>
<evidence type="ECO:0000256" key="1">
    <source>
        <dbReference type="SAM" id="MobiDB-lite"/>
    </source>
</evidence>
<feature type="compositionally biased region" description="Basic and acidic residues" evidence="1">
    <location>
        <begin position="44"/>
        <end position="53"/>
    </location>
</feature>
<protein>
    <recommendedName>
        <fullName evidence="2">DUF6884 domain-containing protein</fullName>
    </recommendedName>
</protein>
<dbReference type="RefSeq" id="WP_119817709.1">
    <property type="nucleotide sequence ID" value="NZ_CP025066.1"/>
</dbReference>
<dbReference type="AlphaFoldDB" id="A0A343TJP4"/>
<dbReference type="InterPro" id="IPR049251">
    <property type="entry name" value="DUF6884"/>
</dbReference>
<feature type="domain" description="DUF6884" evidence="2">
    <location>
        <begin position="77"/>
        <end position="211"/>
    </location>
</feature>
<evidence type="ECO:0000259" key="2">
    <source>
        <dbReference type="Pfam" id="PF21818"/>
    </source>
</evidence>
<dbReference type="KEGG" id="hdf:AArcSl_1687"/>